<accession>A0A0B2VSN9</accession>
<protein>
    <submittedName>
        <fullName evidence="2">Uncharacterized protein</fullName>
    </submittedName>
</protein>
<sequence length="119" mass="13256">MCFQLRERGEQGVPIVGDLLGPFFGKSNTSNEMVPVGTKFDSKDDVKGPPKNTQPSFEEPKRYIAVKRNSMEMDTTSGDTTGEQEDSTSKRSTMSTDDSLCELMKSASYIDVDQKRNVF</sequence>
<name>A0A0B2VSN9_TOXCA</name>
<organism evidence="2 3">
    <name type="scientific">Toxocara canis</name>
    <name type="common">Canine roundworm</name>
    <dbReference type="NCBI Taxonomy" id="6265"/>
    <lineage>
        <taxon>Eukaryota</taxon>
        <taxon>Metazoa</taxon>
        <taxon>Ecdysozoa</taxon>
        <taxon>Nematoda</taxon>
        <taxon>Chromadorea</taxon>
        <taxon>Rhabditida</taxon>
        <taxon>Spirurina</taxon>
        <taxon>Ascaridomorpha</taxon>
        <taxon>Ascaridoidea</taxon>
        <taxon>Toxocaridae</taxon>
        <taxon>Toxocara</taxon>
    </lineage>
</organism>
<feature type="region of interest" description="Disordered" evidence="1">
    <location>
        <begin position="36"/>
        <end position="98"/>
    </location>
</feature>
<comment type="caution">
    <text evidence="2">The sequence shown here is derived from an EMBL/GenBank/DDBJ whole genome shotgun (WGS) entry which is preliminary data.</text>
</comment>
<dbReference type="EMBL" id="JPKZ01000906">
    <property type="protein sequence ID" value="KHN84713.1"/>
    <property type="molecule type" value="Genomic_DNA"/>
</dbReference>
<evidence type="ECO:0000256" key="1">
    <source>
        <dbReference type="SAM" id="MobiDB-lite"/>
    </source>
</evidence>
<reference evidence="2 3" key="1">
    <citation type="submission" date="2014-11" db="EMBL/GenBank/DDBJ databases">
        <title>Genetic blueprint of the zoonotic pathogen Toxocara canis.</title>
        <authorList>
            <person name="Zhu X.-Q."/>
            <person name="Korhonen P.K."/>
            <person name="Cai H."/>
            <person name="Young N.D."/>
            <person name="Nejsum P."/>
            <person name="von Samson-Himmelstjerna G."/>
            <person name="Boag P.R."/>
            <person name="Tan P."/>
            <person name="Li Q."/>
            <person name="Min J."/>
            <person name="Yang Y."/>
            <person name="Wang X."/>
            <person name="Fang X."/>
            <person name="Hall R.S."/>
            <person name="Hofmann A."/>
            <person name="Sternberg P.W."/>
            <person name="Jex A.R."/>
            <person name="Gasser R.B."/>
        </authorList>
    </citation>
    <scope>NUCLEOTIDE SEQUENCE [LARGE SCALE GENOMIC DNA]</scope>
    <source>
        <strain evidence="2">PN_DK_2014</strain>
    </source>
</reference>
<evidence type="ECO:0000313" key="2">
    <source>
        <dbReference type="EMBL" id="KHN84713.1"/>
    </source>
</evidence>
<dbReference type="AlphaFoldDB" id="A0A0B2VSN9"/>
<evidence type="ECO:0000313" key="3">
    <source>
        <dbReference type="Proteomes" id="UP000031036"/>
    </source>
</evidence>
<feature type="compositionally biased region" description="Polar residues" evidence="1">
    <location>
        <begin position="72"/>
        <end position="81"/>
    </location>
</feature>
<keyword evidence="3" id="KW-1185">Reference proteome</keyword>
<gene>
    <name evidence="2" type="ORF">Tcan_11398</name>
</gene>
<proteinExistence type="predicted"/>
<dbReference type="Proteomes" id="UP000031036">
    <property type="component" value="Unassembled WGS sequence"/>
</dbReference>